<gene>
    <name evidence="1" type="ORF">GJV76_03425</name>
</gene>
<name>A0A6I3LLZ6_9FLAO</name>
<evidence type="ECO:0000313" key="2">
    <source>
        <dbReference type="Proteomes" id="UP000438760"/>
    </source>
</evidence>
<organism evidence="1 2">
    <name type="scientific">Myroides albus</name>
    <dbReference type="NCBI Taxonomy" id="2562892"/>
    <lineage>
        <taxon>Bacteria</taxon>
        <taxon>Pseudomonadati</taxon>
        <taxon>Bacteroidota</taxon>
        <taxon>Flavobacteriia</taxon>
        <taxon>Flavobacteriales</taxon>
        <taxon>Flavobacteriaceae</taxon>
        <taxon>Myroides</taxon>
    </lineage>
</organism>
<dbReference type="Proteomes" id="UP000438760">
    <property type="component" value="Unassembled WGS sequence"/>
</dbReference>
<dbReference type="AlphaFoldDB" id="A0A6I3LLZ6"/>
<sequence length="145" mass="16902">MAVKQVNIQIKQLNRLSTKVEELAIVIVVPTEAVTVREFLRAVVIQQVEQHIQKFKQRDTVAQLTTTQEALDTILFSSKLRFKSPEKYRDIDIAEEVQRVIQAYEDQLFLLFYAERELLSLEEVIVLNDTDAFVFIPLNFLKNSF</sequence>
<comment type="caution">
    <text evidence="1">The sequence shown here is derived from an EMBL/GenBank/DDBJ whole genome shotgun (WGS) entry which is preliminary data.</text>
</comment>
<keyword evidence="2" id="KW-1185">Reference proteome</keyword>
<dbReference type="OrthoDB" id="9808343at2"/>
<reference evidence="1 2" key="1">
    <citation type="submission" date="2019-11" db="EMBL/GenBank/DDBJ databases">
        <title>Genome of Strain BIT-d1.</title>
        <authorList>
            <person name="Yang Y."/>
        </authorList>
    </citation>
    <scope>NUCLEOTIDE SEQUENCE [LARGE SCALE GENOMIC DNA]</scope>
    <source>
        <strain evidence="1 2">BIT-d1</strain>
    </source>
</reference>
<accession>A0A6I3LLZ6</accession>
<protein>
    <submittedName>
        <fullName evidence="1">Uncharacterized protein</fullName>
    </submittedName>
</protein>
<evidence type="ECO:0000313" key="1">
    <source>
        <dbReference type="EMBL" id="MTG97192.1"/>
    </source>
</evidence>
<dbReference type="EMBL" id="WMJX01000004">
    <property type="protein sequence ID" value="MTG97192.1"/>
    <property type="molecule type" value="Genomic_DNA"/>
</dbReference>
<proteinExistence type="predicted"/>
<dbReference type="RefSeq" id="WP_155091246.1">
    <property type="nucleotide sequence ID" value="NZ_WMJX01000004.1"/>
</dbReference>